<reference evidence="1 2" key="1">
    <citation type="journal article" date="2012" name="Genome Biol.">
        <title>Sequencing three crocodilian genomes to illuminate the evolution of archosaurs and amniotes.</title>
        <authorList>
            <person name="St John J.A."/>
            <person name="Braun E.L."/>
            <person name="Isberg S.R."/>
            <person name="Miles L.G."/>
            <person name="Chong A.Y."/>
            <person name="Gongora J."/>
            <person name="Dalzell P."/>
            <person name="Moran C."/>
            <person name="Bed'hom B."/>
            <person name="Abzhanov A."/>
            <person name="Burgess S.C."/>
            <person name="Cooksey A.M."/>
            <person name="Castoe T.A."/>
            <person name="Crawford N.G."/>
            <person name="Densmore L.D."/>
            <person name="Drew J.C."/>
            <person name="Edwards S.V."/>
            <person name="Faircloth B.C."/>
            <person name="Fujita M.K."/>
            <person name="Greenwold M.J."/>
            <person name="Hoffmann F.G."/>
            <person name="Howard J.M."/>
            <person name="Iguchi T."/>
            <person name="Janes D.E."/>
            <person name="Khan S.Y."/>
            <person name="Kohno S."/>
            <person name="de Koning A.J."/>
            <person name="Lance S.L."/>
            <person name="McCarthy F.M."/>
            <person name="McCormack J.E."/>
            <person name="Merchant M.E."/>
            <person name="Peterson D.G."/>
            <person name="Pollock D.D."/>
            <person name="Pourmand N."/>
            <person name="Raney B.J."/>
            <person name="Roessler K.A."/>
            <person name="Sanford J.R."/>
            <person name="Sawyer R.H."/>
            <person name="Schmidt C.J."/>
            <person name="Triplett E.W."/>
            <person name="Tuberville T.D."/>
            <person name="Venegas-Anaya M."/>
            <person name="Howard J.T."/>
            <person name="Jarvis E.D."/>
            <person name="Guillette L.J.Jr."/>
            <person name="Glenn T.C."/>
            <person name="Green R.E."/>
            <person name="Ray D.A."/>
        </authorList>
    </citation>
    <scope>NUCLEOTIDE SEQUENCE [LARGE SCALE GENOMIC DNA]</scope>
    <source>
        <strain evidence="1">KSC_2009_1</strain>
    </source>
</reference>
<keyword evidence="2" id="KW-1185">Reference proteome</keyword>
<comment type="caution">
    <text evidence="1">The sequence shown here is derived from an EMBL/GenBank/DDBJ whole genome shotgun (WGS) entry which is preliminary data.</text>
</comment>
<name>A0A151PCP3_ALLMI</name>
<gene>
    <name evidence="1" type="ORF">Y1Q_0018454</name>
</gene>
<dbReference type="AlphaFoldDB" id="A0A151PCP3"/>
<dbReference type="Proteomes" id="UP000050525">
    <property type="component" value="Unassembled WGS sequence"/>
</dbReference>
<dbReference type="EMBL" id="AKHW03000499">
    <property type="protein sequence ID" value="KYO46709.1"/>
    <property type="molecule type" value="Genomic_DNA"/>
</dbReference>
<organism evidence="1 2">
    <name type="scientific">Alligator mississippiensis</name>
    <name type="common">American alligator</name>
    <dbReference type="NCBI Taxonomy" id="8496"/>
    <lineage>
        <taxon>Eukaryota</taxon>
        <taxon>Metazoa</taxon>
        <taxon>Chordata</taxon>
        <taxon>Craniata</taxon>
        <taxon>Vertebrata</taxon>
        <taxon>Euteleostomi</taxon>
        <taxon>Archelosauria</taxon>
        <taxon>Archosauria</taxon>
        <taxon>Crocodylia</taxon>
        <taxon>Alligatoridae</taxon>
        <taxon>Alligatorinae</taxon>
        <taxon>Alligator</taxon>
    </lineage>
</organism>
<evidence type="ECO:0000313" key="2">
    <source>
        <dbReference type="Proteomes" id="UP000050525"/>
    </source>
</evidence>
<protein>
    <submittedName>
        <fullName evidence="1">Uncharacterized protein</fullName>
    </submittedName>
</protein>
<evidence type="ECO:0000313" key="1">
    <source>
        <dbReference type="EMBL" id="KYO46709.1"/>
    </source>
</evidence>
<sequence>MPSVPCPTATSSAPSELGLPDGVIDLVRELYRGCTTTVCATDGATVEIPIQSGLQQMPDVTSEAARWMGLRFNVTKYTSLHINRRQKSRVLDSTLTIQGQQRNPWILQFCSKFSADWQRSSLQRAGREWDEGGQTGGSMCMYMHMAPGSLESSSPRENQDPWI</sequence>
<proteinExistence type="predicted"/>
<accession>A0A151PCP3</accession>